<dbReference type="AlphaFoldDB" id="A0A4R8PT39"/>
<gene>
    <name evidence="2" type="ORF">C8035_v010561</name>
</gene>
<evidence type="ECO:0000313" key="2">
    <source>
        <dbReference type="EMBL" id="TDZ27406.1"/>
    </source>
</evidence>
<evidence type="ECO:0000313" key="3">
    <source>
        <dbReference type="Proteomes" id="UP000295083"/>
    </source>
</evidence>
<name>A0A4R8PT39_9PEZI</name>
<organism evidence="2 3">
    <name type="scientific">Colletotrichum spinosum</name>
    <dbReference type="NCBI Taxonomy" id="1347390"/>
    <lineage>
        <taxon>Eukaryota</taxon>
        <taxon>Fungi</taxon>
        <taxon>Dikarya</taxon>
        <taxon>Ascomycota</taxon>
        <taxon>Pezizomycotina</taxon>
        <taxon>Sordariomycetes</taxon>
        <taxon>Hypocreomycetidae</taxon>
        <taxon>Glomerellales</taxon>
        <taxon>Glomerellaceae</taxon>
        <taxon>Colletotrichum</taxon>
        <taxon>Colletotrichum orbiculare species complex</taxon>
    </lineage>
</organism>
<feature type="region of interest" description="Disordered" evidence="1">
    <location>
        <begin position="351"/>
        <end position="385"/>
    </location>
</feature>
<dbReference type="EMBL" id="QAPG01003791">
    <property type="protein sequence ID" value="TDZ27406.1"/>
    <property type="molecule type" value="Genomic_DNA"/>
</dbReference>
<feature type="region of interest" description="Disordered" evidence="1">
    <location>
        <begin position="540"/>
        <end position="574"/>
    </location>
</feature>
<sequence>MTYIASTLDVYDIFSLGLTCRQFNYFLHNENICRTTLESHAHYSAEHGLARSSGQFSRCFRRLVKTRQAIATATPYAAALLAWADDFVYCSGMLCYTVGPQSLRLLDLHKSADLEAVIDTRALLRSVDEGSLANINYKFRPVHYADGVLSCLYTPAKQEGPGRLIVVDWAQRKPLTCRRLESSHKIFVRNDRRHLYYGTYSMMGDDGFKRWVLNYYDVEAGTWASGNIALEDLVGSDVGSTICFEIIDNYFYGLSSLTSYDVYETDSKSHYYAFRFLVGCSRPEDMQLALDKLWRRDHEEGPIDDRWSTISLEKDPATGQLMIIECRKEYLVGDCSSTRTSYRTELGFSSEETTNDFETVTESETADEPKSPAERRNPLHVHRGDDASTAPAVTLTHCYLRSYHQACGIFLDLVNDPEAMESMKQRPQLRAMTRIHSANSGRHGAHTECDNQIQGVHQVQGETNIISWWPPKPDVDHPDPRQEALDKVLNPRGSGHYGPITGVMDDRSMVYTVGQRSSQRKRPLVFLSFDPGIRLPGLIDWPGGPATPPRTPSKESANACANRNPYPTPQSLPVSAPALRNTSVSEGFIPIPLPTSTDTISSVSEPDSPAWGRVAPALYVDTLRTTGAPAGFNFAHCSDPWGSCKF</sequence>
<comment type="caution">
    <text evidence="2">The sequence shown here is derived from an EMBL/GenBank/DDBJ whole genome shotgun (WGS) entry which is preliminary data.</text>
</comment>
<feature type="compositionally biased region" description="Basic and acidic residues" evidence="1">
    <location>
        <begin position="367"/>
        <end position="385"/>
    </location>
</feature>
<dbReference type="SUPFAM" id="SSF81383">
    <property type="entry name" value="F-box domain"/>
    <property type="match status" value="1"/>
</dbReference>
<reference evidence="2 3" key="1">
    <citation type="submission" date="2018-11" db="EMBL/GenBank/DDBJ databases">
        <title>Genome sequence and assembly of Colletotrichum spinosum.</title>
        <authorList>
            <person name="Gan P."/>
            <person name="Shirasu K."/>
        </authorList>
    </citation>
    <scope>NUCLEOTIDE SEQUENCE [LARGE SCALE GENOMIC DNA]</scope>
    <source>
        <strain evidence="2 3">CBS 515.97</strain>
    </source>
</reference>
<dbReference type="InterPro" id="IPR036047">
    <property type="entry name" value="F-box-like_dom_sf"/>
</dbReference>
<evidence type="ECO:0000256" key="1">
    <source>
        <dbReference type="SAM" id="MobiDB-lite"/>
    </source>
</evidence>
<keyword evidence="3" id="KW-1185">Reference proteome</keyword>
<dbReference type="Proteomes" id="UP000295083">
    <property type="component" value="Unassembled WGS sequence"/>
</dbReference>
<protein>
    <recommendedName>
        <fullName evidence="4">F-box domain-containing protein</fullName>
    </recommendedName>
</protein>
<accession>A0A4R8PT39</accession>
<proteinExistence type="predicted"/>
<feature type="compositionally biased region" description="Acidic residues" evidence="1">
    <location>
        <begin position="353"/>
        <end position="366"/>
    </location>
</feature>
<evidence type="ECO:0008006" key="4">
    <source>
        <dbReference type="Google" id="ProtNLM"/>
    </source>
</evidence>